<keyword evidence="2" id="KW-0378">Hydrolase</keyword>
<proteinExistence type="predicted"/>
<evidence type="ECO:0000313" key="3">
    <source>
        <dbReference type="Proteomes" id="UP000637002"/>
    </source>
</evidence>
<sequence length="392" mass="42673">MLPTTKPEEVGFSAERLARLTAALRAEVDRGRLPGAVTLIARYGKIAHFEAIGVRDPASGTPMRTDSIFRIYSMTKPIVSTAVMMLVEQGRLLLSDPVSKYIPAFAKTKVGIERDGEIELIDPLRPMTVQDLLRHTSGLSYEFLAGPALAKLYADAKIYRRSWSNAEHAEALATLPLIHQPGTHWDYSRSTDVLGRIVEVVTGRALGAFLQDDIFAPLGMVDTAFSVPESAHDRVAEAFPRDPDTNDPVRLIDVRTPAELESGGGGLVSTALDYARFLQMLQNGGALDTVRLLSRKTVGFMASNHLGPGVKISSDLLPEGYGFGLGFAVRLDEGIAAVPGSVGQYFWGGIAGTTFWIDPEEECFALLMVQAPGQRDELRQLYRNMVHAAFGD</sequence>
<dbReference type="GO" id="GO:0016787">
    <property type="term" value="F:hydrolase activity"/>
    <property type="evidence" value="ECO:0007669"/>
    <property type="project" value="UniProtKB-KW"/>
</dbReference>
<dbReference type="Pfam" id="PF00144">
    <property type="entry name" value="Beta-lactamase"/>
    <property type="match status" value="1"/>
</dbReference>
<dbReference type="PANTHER" id="PTHR43283:SF3">
    <property type="entry name" value="BETA-LACTAMASE FAMILY PROTEIN (AFU_ORTHOLOGUE AFUA_5G07500)"/>
    <property type="match status" value="1"/>
</dbReference>
<dbReference type="InterPro" id="IPR001466">
    <property type="entry name" value="Beta-lactam-related"/>
</dbReference>
<dbReference type="AlphaFoldDB" id="A0A916URN3"/>
<protein>
    <submittedName>
        <fullName evidence="2">Serine hydrolase</fullName>
    </submittedName>
</protein>
<keyword evidence="3" id="KW-1185">Reference proteome</keyword>
<evidence type="ECO:0000259" key="1">
    <source>
        <dbReference type="Pfam" id="PF00144"/>
    </source>
</evidence>
<reference evidence="2" key="2">
    <citation type="submission" date="2020-09" db="EMBL/GenBank/DDBJ databases">
        <authorList>
            <person name="Sun Q."/>
            <person name="Zhou Y."/>
        </authorList>
    </citation>
    <scope>NUCLEOTIDE SEQUENCE</scope>
    <source>
        <strain evidence="2">CGMCC 1.12919</strain>
    </source>
</reference>
<dbReference type="Proteomes" id="UP000637002">
    <property type="component" value="Unassembled WGS sequence"/>
</dbReference>
<organism evidence="2 3">
    <name type="scientific">Chelatococcus reniformis</name>
    <dbReference type="NCBI Taxonomy" id="1494448"/>
    <lineage>
        <taxon>Bacteria</taxon>
        <taxon>Pseudomonadati</taxon>
        <taxon>Pseudomonadota</taxon>
        <taxon>Alphaproteobacteria</taxon>
        <taxon>Hyphomicrobiales</taxon>
        <taxon>Chelatococcaceae</taxon>
        <taxon>Chelatococcus</taxon>
    </lineage>
</organism>
<dbReference type="InterPro" id="IPR050789">
    <property type="entry name" value="Diverse_Enzym_Activities"/>
</dbReference>
<dbReference type="InterPro" id="IPR012338">
    <property type="entry name" value="Beta-lactam/transpept-like"/>
</dbReference>
<accession>A0A916URN3</accession>
<comment type="caution">
    <text evidence="2">The sequence shown here is derived from an EMBL/GenBank/DDBJ whole genome shotgun (WGS) entry which is preliminary data.</text>
</comment>
<gene>
    <name evidence="2" type="ORF">GCM10010994_46870</name>
</gene>
<dbReference type="SUPFAM" id="SSF56601">
    <property type="entry name" value="beta-lactamase/transpeptidase-like"/>
    <property type="match status" value="1"/>
</dbReference>
<evidence type="ECO:0000313" key="2">
    <source>
        <dbReference type="EMBL" id="GGC83614.1"/>
    </source>
</evidence>
<feature type="domain" description="Beta-lactamase-related" evidence="1">
    <location>
        <begin position="22"/>
        <end position="383"/>
    </location>
</feature>
<dbReference type="PANTHER" id="PTHR43283">
    <property type="entry name" value="BETA-LACTAMASE-RELATED"/>
    <property type="match status" value="1"/>
</dbReference>
<dbReference type="EMBL" id="BMGG01000009">
    <property type="protein sequence ID" value="GGC83614.1"/>
    <property type="molecule type" value="Genomic_DNA"/>
</dbReference>
<reference evidence="2" key="1">
    <citation type="journal article" date="2014" name="Int. J. Syst. Evol. Microbiol.">
        <title>Complete genome sequence of Corynebacterium casei LMG S-19264T (=DSM 44701T), isolated from a smear-ripened cheese.</title>
        <authorList>
            <consortium name="US DOE Joint Genome Institute (JGI-PGF)"/>
            <person name="Walter F."/>
            <person name="Albersmeier A."/>
            <person name="Kalinowski J."/>
            <person name="Ruckert C."/>
        </authorList>
    </citation>
    <scope>NUCLEOTIDE SEQUENCE</scope>
    <source>
        <strain evidence="2">CGMCC 1.12919</strain>
    </source>
</reference>
<dbReference type="Gene3D" id="3.40.710.10">
    <property type="entry name" value="DD-peptidase/beta-lactamase superfamily"/>
    <property type="match status" value="1"/>
</dbReference>
<name>A0A916URN3_9HYPH</name>
<dbReference type="RefSeq" id="WP_244642161.1">
    <property type="nucleotide sequence ID" value="NZ_BMGG01000009.1"/>
</dbReference>